<dbReference type="SUPFAM" id="SSF53756">
    <property type="entry name" value="UDP-Glycosyltransferase/glycogen phosphorylase"/>
    <property type="match status" value="1"/>
</dbReference>
<accession>A0AAD9MSF2</accession>
<dbReference type="AlphaFoldDB" id="A0AAD9MSF2"/>
<gene>
    <name evidence="15" type="ORF">LSH36_817g00017</name>
</gene>
<evidence type="ECO:0000256" key="5">
    <source>
        <dbReference type="ARBA" id="ARBA00022679"/>
    </source>
</evidence>
<reference evidence="15" key="1">
    <citation type="journal article" date="2023" name="Mol. Biol. Evol.">
        <title>Third-Generation Sequencing Reveals the Adaptive Role of the Epigenome in Three Deep-Sea Polychaetes.</title>
        <authorList>
            <person name="Perez M."/>
            <person name="Aroh O."/>
            <person name="Sun Y."/>
            <person name="Lan Y."/>
            <person name="Juniper S.K."/>
            <person name="Young C.R."/>
            <person name="Angers B."/>
            <person name="Qian P.Y."/>
        </authorList>
    </citation>
    <scope>NUCLEOTIDE SEQUENCE</scope>
    <source>
        <strain evidence="15">P08H-3</strain>
    </source>
</reference>
<keyword evidence="4 12" id="KW-0328">Glycosyltransferase</keyword>
<dbReference type="InterPro" id="IPR038577">
    <property type="entry name" value="GT10-like_C_sf"/>
</dbReference>
<evidence type="ECO:0000313" key="16">
    <source>
        <dbReference type="Proteomes" id="UP001208570"/>
    </source>
</evidence>
<feature type="domain" description="Fucosyltransferase N-terminal" evidence="14">
    <location>
        <begin position="64"/>
        <end position="170"/>
    </location>
</feature>
<dbReference type="Pfam" id="PF00852">
    <property type="entry name" value="Glyco_transf_10"/>
    <property type="match status" value="1"/>
</dbReference>
<comment type="pathway">
    <text evidence="2">Protein modification; protein glycosylation.</text>
</comment>
<dbReference type="Gene3D" id="3.40.50.11660">
    <property type="entry name" value="Glycosyl transferase family 10, C-terminal domain"/>
    <property type="match status" value="1"/>
</dbReference>
<dbReference type="EC" id="2.4.1.-" evidence="12"/>
<feature type="domain" description="Fucosyltransferase C-terminal" evidence="13">
    <location>
        <begin position="191"/>
        <end position="269"/>
    </location>
</feature>
<evidence type="ECO:0000256" key="12">
    <source>
        <dbReference type="RuleBase" id="RU003832"/>
    </source>
</evidence>
<evidence type="ECO:0000259" key="13">
    <source>
        <dbReference type="Pfam" id="PF00852"/>
    </source>
</evidence>
<dbReference type="InterPro" id="IPR055270">
    <property type="entry name" value="Glyco_tran_10_C"/>
</dbReference>
<evidence type="ECO:0000256" key="2">
    <source>
        <dbReference type="ARBA" id="ARBA00004922"/>
    </source>
</evidence>
<keyword evidence="10" id="KW-0472">Membrane</keyword>
<comment type="subcellular location">
    <subcellularLocation>
        <location evidence="1">Golgi apparatus membrane</location>
        <topology evidence="1">Single-pass type II membrane protein</topology>
    </subcellularLocation>
    <subcellularLocation>
        <location evidence="12">Golgi apparatus</location>
        <location evidence="12">Golgi stack membrane</location>
        <topology evidence="12">Single-pass type II membrane protein</topology>
    </subcellularLocation>
</comment>
<keyword evidence="11" id="KW-0325">Glycoprotein</keyword>
<evidence type="ECO:0000256" key="6">
    <source>
        <dbReference type="ARBA" id="ARBA00022692"/>
    </source>
</evidence>
<dbReference type="Proteomes" id="UP001208570">
    <property type="component" value="Unassembled WGS sequence"/>
</dbReference>
<evidence type="ECO:0000256" key="10">
    <source>
        <dbReference type="ARBA" id="ARBA00023136"/>
    </source>
</evidence>
<dbReference type="Pfam" id="PF17039">
    <property type="entry name" value="Glyco_tran_10_N"/>
    <property type="match status" value="1"/>
</dbReference>
<sequence length="281" mass="32957">MSVIASGTCNIYALEISNPMSLYTEVVDDEQENELLRRELSVTGITESQRRLNVEKGEEVINLTKVILFWTSRLDQPDWSKGVGTKQFQHCPHSNCEYTTDKDRLDDADMLLFYCEELPNFPDRRHPRQLYVHVTKEAPPNVKINGYGMYDNAINVTASYRKDGTLWFPYFVMRPKENPEDRYAVRTSYTNRSRSVAWLVSNCNTDSKREMYINELNKSITIDVYGACGNMSCDDEEYKNIDTCFKMFEKTYRFYLAFENNICKDYYTRNWRILSNTRSCG</sequence>
<evidence type="ECO:0000256" key="3">
    <source>
        <dbReference type="ARBA" id="ARBA00008919"/>
    </source>
</evidence>
<evidence type="ECO:0000256" key="1">
    <source>
        <dbReference type="ARBA" id="ARBA00004323"/>
    </source>
</evidence>
<dbReference type="PANTHER" id="PTHR48438">
    <property type="entry name" value="ALPHA-(1,3)-FUCOSYLTRANSFERASE C-RELATED"/>
    <property type="match status" value="1"/>
</dbReference>
<dbReference type="InterPro" id="IPR001503">
    <property type="entry name" value="Glyco_trans_10"/>
</dbReference>
<keyword evidence="9 12" id="KW-0333">Golgi apparatus</keyword>
<proteinExistence type="inferred from homology"/>
<dbReference type="EMBL" id="JAODUP010000817">
    <property type="protein sequence ID" value="KAK2143725.1"/>
    <property type="molecule type" value="Genomic_DNA"/>
</dbReference>
<evidence type="ECO:0000259" key="14">
    <source>
        <dbReference type="Pfam" id="PF17039"/>
    </source>
</evidence>
<dbReference type="GO" id="GO:0000139">
    <property type="term" value="C:Golgi membrane"/>
    <property type="evidence" value="ECO:0007669"/>
    <property type="project" value="UniProtKB-SubCell"/>
</dbReference>
<keyword evidence="7" id="KW-0735">Signal-anchor</keyword>
<dbReference type="GO" id="GO:0008417">
    <property type="term" value="F:fucosyltransferase activity"/>
    <property type="evidence" value="ECO:0007669"/>
    <property type="project" value="InterPro"/>
</dbReference>
<evidence type="ECO:0000256" key="8">
    <source>
        <dbReference type="ARBA" id="ARBA00022989"/>
    </source>
</evidence>
<evidence type="ECO:0000256" key="9">
    <source>
        <dbReference type="ARBA" id="ARBA00023034"/>
    </source>
</evidence>
<evidence type="ECO:0000256" key="11">
    <source>
        <dbReference type="ARBA" id="ARBA00023180"/>
    </source>
</evidence>
<keyword evidence="6 12" id="KW-0812">Transmembrane</keyword>
<comment type="similarity">
    <text evidence="3 12">Belongs to the glycosyltransferase 10 family.</text>
</comment>
<keyword evidence="5 12" id="KW-0808">Transferase</keyword>
<organism evidence="15 16">
    <name type="scientific">Paralvinella palmiformis</name>
    <dbReference type="NCBI Taxonomy" id="53620"/>
    <lineage>
        <taxon>Eukaryota</taxon>
        <taxon>Metazoa</taxon>
        <taxon>Spiralia</taxon>
        <taxon>Lophotrochozoa</taxon>
        <taxon>Annelida</taxon>
        <taxon>Polychaeta</taxon>
        <taxon>Sedentaria</taxon>
        <taxon>Canalipalpata</taxon>
        <taxon>Terebellida</taxon>
        <taxon>Terebelliformia</taxon>
        <taxon>Alvinellidae</taxon>
        <taxon>Paralvinella</taxon>
    </lineage>
</organism>
<keyword evidence="16" id="KW-1185">Reference proteome</keyword>
<protein>
    <recommendedName>
        <fullName evidence="12">Fucosyltransferase</fullName>
        <ecNumber evidence="12">2.4.1.-</ecNumber>
    </recommendedName>
</protein>
<evidence type="ECO:0000256" key="4">
    <source>
        <dbReference type="ARBA" id="ARBA00022676"/>
    </source>
</evidence>
<dbReference type="PANTHER" id="PTHR48438:SF1">
    <property type="entry name" value="ALPHA-(1,3)-FUCOSYLTRANSFERASE C-RELATED"/>
    <property type="match status" value="1"/>
</dbReference>
<dbReference type="GO" id="GO:0032580">
    <property type="term" value="C:Golgi cisterna membrane"/>
    <property type="evidence" value="ECO:0007669"/>
    <property type="project" value="UniProtKB-SubCell"/>
</dbReference>
<evidence type="ECO:0000256" key="7">
    <source>
        <dbReference type="ARBA" id="ARBA00022968"/>
    </source>
</evidence>
<keyword evidence="8" id="KW-1133">Transmembrane helix</keyword>
<comment type="caution">
    <text evidence="15">The sequence shown here is derived from an EMBL/GenBank/DDBJ whole genome shotgun (WGS) entry which is preliminary data.</text>
</comment>
<name>A0AAD9MSF2_9ANNE</name>
<dbReference type="InterPro" id="IPR031481">
    <property type="entry name" value="Glyco_tran_10_N"/>
</dbReference>
<evidence type="ECO:0000313" key="15">
    <source>
        <dbReference type="EMBL" id="KAK2143725.1"/>
    </source>
</evidence>